<dbReference type="GO" id="GO:0043162">
    <property type="term" value="P:ubiquitin-dependent protein catabolic process via the multivesicular body sorting pathway"/>
    <property type="evidence" value="ECO:0007669"/>
    <property type="project" value="TreeGrafter"/>
</dbReference>
<evidence type="ECO:0000256" key="2">
    <source>
        <dbReference type="ARBA" id="ARBA00007617"/>
    </source>
</evidence>
<dbReference type="AlphaFoldDB" id="A0A1D1VJY4"/>
<comment type="function">
    <text evidence="6">Component of the ESCRT-I complex, a regulator of vesicular trafficking process. Required for the sorting of endocytic ubiquitinated cargos into multivesicular bodies. May be involved in cell growth and differentiation.</text>
</comment>
<feature type="compositionally biased region" description="Basic and acidic residues" evidence="7">
    <location>
        <begin position="112"/>
        <end position="126"/>
    </location>
</feature>
<evidence type="ECO:0000259" key="8">
    <source>
        <dbReference type="Pfam" id="PF07200"/>
    </source>
</evidence>
<comment type="caution">
    <text evidence="9">The sequence shown here is derived from an EMBL/GenBank/DDBJ whole genome shotgun (WGS) entry which is preliminary data.</text>
</comment>
<dbReference type="EMBL" id="BDGG01000007">
    <property type="protein sequence ID" value="GAV01106.1"/>
    <property type="molecule type" value="Genomic_DNA"/>
</dbReference>
<dbReference type="GO" id="GO:0006623">
    <property type="term" value="P:protein targeting to vacuole"/>
    <property type="evidence" value="ECO:0007669"/>
    <property type="project" value="TreeGrafter"/>
</dbReference>
<dbReference type="GO" id="GO:0000813">
    <property type="term" value="C:ESCRT I complex"/>
    <property type="evidence" value="ECO:0007669"/>
    <property type="project" value="UniProtKB-ARBA"/>
</dbReference>
<proteinExistence type="inferred from homology"/>
<evidence type="ECO:0000256" key="3">
    <source>
        <dbReference type="ARBA" id="ARBA00022448"/>
    </source>
</evidence>
<dbReference type="Proteomes" id="UP000186922">
    <property type="component" value="Unassembled WGS sequence"/>
</dbReference>
<gene>
    <name evidence="9" type="primary">RvY_11868-1</name>
    <name evidence="9" type="synonym">RvY_11868.1</name>
    <name evidence="9" type="ORF">RvY_11868</name>
</gene>
<keyword evidence="3" id="KW-0813">Transport</keyword>
<feature type="region of interest" description="Disordered" evidence="7">
    <location>
        <begin position="1"/>
        <end position="27"/>
    </location>
</feature>
<dbReference type="GO" id="GO:0006612">
    <property type="term" value="P:protein targeting to membrane"/>
    <property type="evidence" value="ECO:0007669"/>
    <property type="project" value="TreeGrafter"/>
</dbReference>
<name>A0A1D1VJY4_RAMVA</name>
<feature type="compositionally biased region" description="Low complexity" evidence="7">
    <location>
        <begin position="195"/>
        <end position="214"/>
    </location>
</feature>
<dbReference type="OrthoDB" id="10004364at2759"/>
<comment type="subcellular location">
    <subcellularLocation>
        <location evidence="1">Late endosome membrane</location>
        <topology evidence="1">Peripheral membrane protein</topology>
    </subcellularLocation>
</comment>
<protein>
    <recommendedName>
        <fullName evidence="8">VPS37 C-terminal domain-containing protein</fullName>
    </recommendedName>
</protein>
<keyword evidence="5" id="KW-0653">Protein transport</keyword>
<organism evidence="9 10">
    <name type="scientific">Ramazzottius varieornatus</name>
    <name type="common">Water bear</name>
    <name type="synonym">Tardigrade</name>
    <dbReference type="NCBI Taxonomy" id="947166"/>
    <lineage>
        <taxon>Eukaryota</taxon>
        <taxon>Metazoa</taxon>
        <taxon>Ecdysozoa</taxon>
        <taxon>Tardigrada</taxon>
        <taxon>Eutardigrada</taxon>
        <taxon>Parachela</taxon>
        <taxon>Hypsibioidea</taxon>
        <taxon>Ramazzottiidae</taxon>
        <taxon>Ramazzottius</taxon>
    </lineage>
</organism>
<evidence type="ECO:0000313" key="10">
    <source>
        <dbReference type="Proteomes" id="UP000186922"/>
    </source>
</evidence>
<dbReference type="Pfam" id="PF07200">
    <property type="entry name" value="Mod_r"/>
    <property type="match status" value="1"/>
</dbReference>
<evidence type="ECO:0000256" key="6">
    <source>
        <dbReference type="ARBA" id="ARBA00025010"/>
    </source>
</evidence>
<evidence type="ECO:0000256" key="7">
    <source>
        <dbReference type="SAM" id="MobiDB-lite"/>
    </source>
</evidence>
<comment type="similarity">
    <text evidence="2">Belongs to the VPS37 family.</text>
</comment>
<feature type="region of interest" description="Disordered" evidence="7">
    <location>
        <begin position="112"/>
        <end position="140"/>
    </location>
</feature>
<dbReference type="PANTHER" id="PTHR13678:SF27">
    <property type="entry name" value="LD45836P"/>
    <property type="match status" value="1"/>
</dbReference>
<evidence type="ECO:0000256" key="5">
    <source>
        <dbReference type="ARBA" id="ARBA00022927"/>
    </source>
</evidence>
<sequence length="214" mass="24249">MASRRKTETPSSTASSASRSSNRRSNGTAVDILSSTFDGLHLLDTESLKALLNDDDKLDEFVADHPFCRGVRQKRDDLEMETRCYAQETLSRHTKLRSAQDRLRRTQVELQEKRREVERLQRESRSSKGPLEPKLASAQTLAEKATEECEALGKQFTTGAVPLDGFLDDFLQKSSEAYVRQIKTDKFQHYVEAEPSSPSTTTSPSRPRNTNNYF</sequence>
<dbReference type="PANTHER" id="PTHR13678">
    <property type="entry name" value="VACUOLAR PROTEIN SORTING-ASSOCIATED PROTEIN 37"/>
    <property type="match status" value="1"/>
</dbReference>
<dbReference type="InterPro" id="IPR009851">
    <property type="entry name" value="Mod_r"/>
</dbReference>
<evidence type="ECO:0000313" key="9">
    <source>
        <dbReference type="EMBL" id="GAV01106.1"/>
    </source>
</evidence>
<keyword evidence="10" id="KW-1185">Reference proteome</keyword>
<keyword evidence="4" id="KW-0967">Endosome</keyword>
<feature type="compositionally biased region" description="Low complexity" evidence="7">
    <location>
        <begin position="11"/>
        <end position="27"/>
    </location>
</feature>
<evidence type="ECO:0000256" key="4">
    <source>
        <dbReference type="ARBA" id="ARBA00022753"/>
    </source>
</evidence>
<reference evidence="9 10" key="1">
    <citation type="journal article" date="2016" name="Nat. Commun.">
        <title>Extremotolerant tardigrade genome and improved radiotolerance of human cultured cells by tardigrade-unique protein.</title>
        <authorList>
            <person name="Hashimoto T."/>
            <person name="Horikawa D.D."/>
            <person name="Saito Y."/>
            <person name="Kuwahara H."/>
            <person name="Kozuka-Hata H."/>
            <person name="Shin-I T."/>
            <person name="Minakuchi Y."/>
            <person name="Ohishi K."/>
            <person name="Motoyama A."/>
            <person name="Aizu T."/>
            <person name="Enomoto A."/>
            <person name="Kondo K."/>
            <person name="Tanaka S."/>
            <person name="Hara Y."/>
            <person name="Koshikawa S."/>
            <person name="Sagara H."/>
            <person name="Miura T."/>
            <person name="Yokobori S."/>
            <person name="Miyagawa K."/>
            <person name="Suzuki Y."/>
            <person name="Kubo T."/>
            <person name="Oyama M."/>
            <person name="Kohara Y."/>
            <person name="Fujiyama A."/>
            <person name="Arakawa K."/>
            <person name="Katayama T."/>
            <person name="Toyoda A."/>
            <person name="Kunieda T."/>
        </authorList>
    </citation>
    <scope>NUCLEOTIDE SEQUENCE [LARGE SCALE GENOMIC DNA]</scope>
    <source>
        <strain evidence="9 10">YOKOZUNA-1</strain>
    </source>
</reference>
<dbReference type="GO" id="GO:0031902">
    <property type="term" value="C:late endosome membrane"/>
    <property type="evidence" value="ECO:0007669"/>
    <property type="project" value="UniProtKB-SubCell"/>
</dbReference>
<feature type="domain" description="VPS37 C-terminal" evidence="8">
    <location>
        <begin position="43"/>
        <end position="183"/>
    </location>
</feature>
<feature type="region of interest" description="Disordered" evidence="7">
    <location>
        <begin position="190"/>
        <end position="214"/>
    </location>
</feature>
<dbReference type="STRING" id="947166.A0A1D1VJY4"/>
<evidence type="ECO:0000256" key="1">
    <source>
        <dbReference type="ARBA" id="ARBA00004633"/>
    </source>
</evidence>
<accession>A0A1D1VJY4</accession>